<name>A0A0E0Q595_ORYRU</name>
<proteinExistence type="predicted"/>
<reference evidence="2" key="1">
    <citation type="submission" date="2013-06" db="EMBL/GenBank/DDBJ databases">
        <authorList>
            <person name="Zhao Q."/>
        </authorList>
    </citation>
    <scope>NUCLEOTIDE SEQUENCE</scope>
    <source>
        <strain evidence="2">cv. W1943</strain>
    </source>
</reference>
<dbReference type="Gramene" id="ORUFI07G06240.1">
    <property type="protein sequence ID" value="ORUFI07G06240.1"/>
    <property type="gene ID" value="ORUFI07G06240"/>
</dbReference>
<organism evidence="1 2">
    <name type="scientific">Oryza rufipogon</name>
    <name type="common">Brownbeard rice</name>
    <name type="synonym">Asian wild rice</name>
    <dbReference type="NCBI Taxonomy" id="4529"/>
    <lineage>
        <taxon>Eukaryota</taxon>
        <taxon>Viridiplantae</taxon>
        <taxon>Streptophyta</taxon>
        <taxon>Embryophyta</taxon>
        <taxon>Tracheophyta</taxon>
        <taxon>Spermatophyta</taxon>
        <taxon>Magnoliopsida</taxon>
        <taxon>Liliopsida</taxon>
        <taxon>Poales</taxon>
        <taxon>Poaceae</taxon>
        <taxon>BOP clade</taxon>
        <taxon>Oryzoideae</taxon>
        <taxon>Oryzeae</taxon>
        <taxon>Oryzinae</taxon>
        <taxon>Oryza</taxon>
    </lineage>
</organism>
<dbReference type="OMA" id="DCFRTAT"/>
<dbReference type="Proteomes" id="UP000008022">
    <property type="component" value="Unassembled WGS sequence"/>
</dbReference>
<protein>
    <submittedName>
        <fullName evidence="1">Uncharacterized protein</fullName>
    </submittedName>
</protein>
<reference evidence="1" key="2">
    <citation type="submission" date="2015-06" db="UniProtKB">
        <authorList>
            <consortium name="EnsemblPlants"/>
        </authorList>
    </citation>
    <scope>IDENTIFICATION</scope>
</reference>
<dbReference type="AlphaFoldDB" id="A0A0E0Q595"/>
<evidence type="ECO:0000313" key="2">
    <source>
        <dbReference type="Proteomes" id="UP000008022"/>
    </source>
</evidence>
<dbReference type="EnsemblPlants" id="ORUFI07G06240.1">
    <property type="protein sequence ID" value="ORUFI07G06240.1"/>
    <property type="gene ID" value="ORUFI07G06240"/>
</dbReference>
<sequence>MFPSSLSSTGSANAMIGLYLPSTTVFWTKKQKYQQGCGPTNRFEIHAVKITAEYINFTVTCYEPMILQKLELHQAVATPSDVSSVTGRIIRDLSMMVIPIEHHMVHRGHGIFDFQQAKEVGQTFSGLKISRCSAQPCNCVGRCCNGSTLEHPWCGLKPVRDKAIDDCFRTATPTRIKLGDGGTSFWVDDWFPDSGAVANLVPIVSTSVKPEKWTVASI</sequence>
<evidence type="ECO:0000313" key="1">
    <source>
        <dbReference type="EnsemblPlants" id="ORUFI07G06240.1"/>
    </source>
</evidence>
<keyword evidence="2" id="KW-1185">Reference proteome</keyword>
<accession>A0A0E0Q595</accession>